<gene>
    <name evidence="3" type="ORF">IDH45_05925</name>
</gene>
<evidence type="ECO:0000313" key="4">
    <source>
        <dbReference type="Proteomes" id="UP000639396"/>
    </source>
</evidence>
<keyword evidence="1" id="KW-0472">Membrane</keyword>
<dbReference type="InterPro" id="IPR011050">
    <property type="entry name" value="Pectin_lyase_fold/virulence"/>
</dbReference>
<dbReference type="AlphaFoldDB" id="A0A927GYY2"/>
<dbReference type="Pfam" id="PF13229">
    <property type="entry name" value="Beta_helix"/>
    <property type="match status" value="2"/>
</dbReference>
<dbReference type="Gene3D" id="2.160.20.10">
    <property type="entry name" value="Single-stranded right-handed beta-helix, Pectin lyase-like"/>
    <property type="match status" value="1"/>
</dbReference>
<comment type="caution">
    <text evidence="3">The sequence shown here is derived from an EMBL/GenBank/DDBJ whole genome shotgun (WGS) entry which is preliminary data.</text>
</comment>
<dbReference type="PROSITE" id="PS51318">
    <property type="entry name" value="TAT"/>
    <property type="match status" value="1"/>
</dbReference>
<keyword evidence="1" id="KW-1133">Transmembrane helix</keyword>
<accession>A0A927GYY2</accession>
<sequence length="582" mass="64121">MSTKQEPARIHENPKVNRRKMLKYLGAAGTVAVAGTLMSSKIGLSKGQAVDHNSGIIREIAEEVVQDHLVDVWSDIRSRGINVLLPPAPLVGAKGDGIIDDTEAFRQLAALGLPLFVPKPEHFYKITGTIHLKNSMFGVNMPMIKMVDSDGSRDKILLQIANYHGNGLVIEGLHLLSDYDGSSPPQGDAEYAHGVKIMSSKNVFVRNNKIELMFGDGVMIGNSGELPRYSENIHVTRNEIVNPRRGCVVVISGKSIWIENNKIEDNHSYVGSVILETDNDSNEIMEDITIAGNKFSSNGNFIQIHSKNNEYHGIKILNNVGASSYFVRATTRYDDSPRMMRDVEIINNIFYAGKGASRFLHLRWCPGVKVEDNIDYGTGANGWTIANNEGIKIRRNDIMGTRPIAMALTQENMLIEHNYIKDSTVAEPYGAIRLTRFSGSIVRGNTIRTAKCGISCEDENPVKDVLFDGNYIHATNRHINLAGMPANNEIVITSTNVYIGGVADNAVFNGEKLKQWHSPISNKSIIGVKWAEQQPTEGVWVQGDLVYRVHPSSGGYLGWVCVQSGDYAGTPPVFKQFGLIES</sequence>
<feature type="domain" description="Right handed beta helix" evidence="2">
    <location>
        <begin position="192"/>
        <end position="272"/>
    </location>
</feature>
<evidence type="ECO:0000256" key="1">
    <source>
        <dbReference type="SAM" id="Phobius"/>
    </source>
</evidence>
<dbReference type="InterPro" id="IPR012334">
    <property type="entry name" value="Pectin_lyas_fold"/>
</dbReference>
<dbReference type="InterPro" id="IPR006626">
    <property type="entry name" value="PbH1"/>
</dbReference>
<protein>
    <submittedName>
        <fullName evidence="3">Right-handed parallel beta-helix repeat-containing protein</fullName>
    </submittedName>
</protein>
<dbReference type="SUPFAM" id="SSF51126">
    <property type="entry name" value="Pectin lyase-like"/>
    <property type="match status" value="2"/>
</dbReference>
<keyword evidence="4" id="KW-1185">Reference proteome</keyword>
<feature type="domain" description="Right handed beta helix" evidence="2">
    <location>
        <begin position="368"/>
        <end position="485"/>
    </location>
</feature>
<proteinExistence type="predicted"/>
<dbReference type="Proteomes" id="UP000639396">
    <property type="component" value="Unassembled WGS sequence"/>
</dbReference>
<dbReference type="InterPro" id="IPR006311">
    <property type="entry name" value="TAT_signal"/>
</dbReference>
<organism evidence="3 4">
    <name type="scientific">Paenibacillus oceani</name>
    <dbReference type="NCBI Taxonomy" id="2772510"/>
    <lineage>
        <taxon>Bacteria</taxon>
        <taxon>Bacillati</taxon>
        <taxon>Bacillota</taxon>
        <taxon>Bacilli</taxon>
        <taxon>Bacillales</taxon>
        <taxon>Paenibacillaceae</taxon>
        <taxon>Paenibacillus</taxon>
    </lineage>
</organism>
<feature type="transmembrane region" description="Helical" evidence="1">
    <location>
        <begin position="21"/>
        <end position="38"/>
    </location>
</feature>
<dbReference type="InterPro" id="IPR039448">
    <property type="entry name" value="Beta_helix"/>
</dbReference>
<name>A0A927GYY2_9BACL</name>
<evidence type="ECO:0000259" key="2">
    <source>
        <dbReference type="Pfam" id="PF13229"/>
    </source>
</evidence>
<reference evidence="3" key="1">
    <citation type="submission" date="2020-09" db="EMBL/GenBank/DDBJ databases">
        <title>A novel bacterium of genus Paenibacillus, isolated from South China Sea.</title>
        <authorList>
            <person name="Huang H."/>
            <person name="Mo K."/>
            <person name="Hu Y."/>
        </authorList>
    </citation>
    <scope>NUCLEOTIDE SEQUENCE</scope>
    <source>
        <strain evidence="3">IB182363</strain>
    </source>
</reference>
<dbReference type="RefSeq" id="WP_190925629.1">
    <property type="nucleotide sequence ID" value="NZ_JACXJA010000006.1"/>
</dbReference>
<dbReference type="EMBL" id="JACXJA010000006">
    <property type="protein sequence ID" value="MBD2861527.1"/>
    <property type="molecule type" value="Genomic_DNA"/>
</dbReference>
<evidence type="ECO:0000313" key="3">
    <source>
        <dbReference type="EMBL" id="MBD2861527.1"/>
    </source>
</evidence>
<keyword evidence="1" id="KW-0812">Transmembrane</keyword>
<dbReference type="SMART" id="SM00710">
    <property type="entry name" value="PbH1"/>
    <property type="match status" value="10"/>
</dbReference>